<gene>
    <name evidence="3" type="ORF">NYG85_06330</name>
</gene>
<dbReference type="EMBL" id="JANURM010000006">
    <property type="protein sequence ID" value="MDL0088990.1"/>
    <property type="molecule type" value="Genomic_DNA"/>
</dbReference>
<evidence type="ECO:0000256" key="1">
    <source>
        <dbReference type="PROSITE-ProRule" id="PRU00464"/>
    </source>
</evidence>
<evidence type="ECO:0000313" key="4">
    <source>
        <dbReference type="Proteomes" id="UP001173801"/>
    </source>
</evidence>
<dbReference type="InterPro" id="IPR036265">
    <property type="entry name" value="HIT-like_sf"/>
</dbReference>
<dbReference type="SUPFAM" id="SSF54197">
    <property type="entry name" value="HIT-like"/>
    <property type="match status" value="1"/>
</dbReference>
<reference evidence="3" key="1">
    <citation type="submission" date="2022-08" db="EMBL/GenBank/DDBJ databases">
        <authorList>
            <person name="Wang H."/>
        </authorList>
    </citation>
    <scope>NUCLEOTIDE SEQUENCE</scope>
    <source>
        <strain evidence="3">PS10</strain>
    </source>
</reference>
<organism evidence="3 4">
    <name type="scientific">Campylobacter gastrosuis</name>
    <dbReference type="NCBI Taxonomy" id="2974576"/>
    <lineage>
        <taxon>Bacteria</taxon>
        <taxon>Pseudomonadati</taxon>
        <taxon>Campylobacterota</taxon>
        <taxon>Epsilonproteobacteria</taxon>
        <taxon>Campylobacterales</taxon>
        <taxon>Campylobacteraceae</taxon>
        <taxon>Campylobacter</taxon>
    </lineage>
</organism>
<dbReference type="PROSITE" id="PS51084">
    <property type="entry name" value="HIT_2"/>
    <property type="match status" value="1"/>
</dbReference>
<protein>
    <submittedName>
        <fullName evidence="3">HIT family protein</fullName>
    </submittedName>
</protein>
<evidence type="ECO:0000259" key="2">
    <source>
        <dbReference type="PROSITE" id="PS51084"/>
    </source>
</evidence>
<accession>A0ABT7HQ76</accession>
<dbReference type="InterPro" id="IPR011146">
    <property type="entry name" value="HIT-like"/>
</dbReference>
<evidence type="ECO:0000313" key="3">
    <source>
        <dbReference type="EMBL" id="MDL0088990.1"/>
    </source>
</evidence>
<dbReference type="Pfam" id="PF01230">
    <property type="entry name" value="HIT"/>
    <property type="match status" value="1"/>
</dbReference>
<feature type="domain" description="HIT" evidence="2">
    <location>
        <begin position="1"/>
        <end position="88"/>
    </location>
</feature>
<proteinExistence type="predicted"/>
<dbReference type="RefSeq" id="WP_284937648.1">
    <property type="nucleotide sequence ID" value="NZ_JANURM010000006.1"/>
</dbReference>
<dbReference type="Proteomes" id="UP001173801">
    <property type="component" value="Unassembled WGS sequence"/>
</dbReference>
<reference evidence="3" key="2">
    <citation type="journal article" date="2023" name="Microorganisms">
        <title>Isolation and Genomic Characteristics of Cat-Borne Campylobacter felis sp. nov. and Sheep-Borne Campylobacter ovis sp. nov.</title>
        <authorList>
            <person name="Wang H."/>
            <person name="Li Y."/>
            <person name="Gu Y."/>
            <person name="Zhou G."/>
            <person name="Chen X."/>
            <person name="Zhang X."/>
            <person name="Shao Z."/>
            <person name="Zhang J."/>
            <person name="Zhang M."/>
        </authorList>
    </citation>
    <scope>NUCLEOTIDE SEQUENCE</scope>
    <source>
        <strain evidence="3">PS10</strain>
    </source>
</reference>
<sequence>MIYEDEFIMIEREYNEVPWVKIFTKQKFKEITDCDEKTRNRLFEAMMITEQVMRKFYNPTKINIASFGNFYPHVHIHVMARFELDSYYPNSVWGEAVRKGTINPPSFDEFCKELVKAL</sequence>
<feature type="short sequence motif" description="Histidine triad motif" evidence="1">
    <location>
        <begin position="73"/>
        <end position="77"/>
    </location>
</feature>
<comment type="caution">
    <text evidence="3">The sequence shown here is derived from an EMBL/GenBank/DDBJ whole genome shotgun (WGS) entry which is preliminary data.</text>
</comment>
<name>A0ABT7HQ76_9BACT</name>
<keyword evidence="4" id="KW-1185">Reference proteome</keyword>
<dbReference type="Gene3D" id="3.30.428.10">
    <property type="entry name" value="HIT-like"/>
    <property type="match status" value="1"/>
</dbReference>